<dbReference type="Proteomes" id="UP001235343">
    <property type="component" value="Unassembled WGS sequence"/>
</dbReference>
<dbReference type="InterPro" id="IPR023118">
    <property type="entry name" value="YqaI_dom_sf"/>
</dbReference>
<gene>
    <name evidence="1" type="ORF">QQS35_20425</name>
</gene>
<name>A0ABT7LAA2_9BACI</name>
<keyword evidence="2" id="KW-1185">Reference proteome</keyword>
<organism evidence="1 2">
    <name type="scientific">Aquibacillus rhizosphaerae</name>
    <dbReference type="NCBI Taxonomy" id="3051431"/>
    <lineage>
        <taxon>Bacteria</taxon>
        <taxon>Bacillati</taxon>
        <taxon>Bacillota</taxon>
        <taxon>Bacilli</taxon>
        <taxon>Bacillales</taxon>
        <taxon>Bacillaceae</taxon>
        <taxon>Aquibacillus</taxon>
    </lineage>
</organism>
<dbReference type="EMBL" id="JASTZU010000063">
    <property type="protein sequence ID" value="MDL4842804.1"/>
    <property type="molecule type" value="Genomic_DNA"/>
</dbReference>
<reference evidence="1 2" key="1">
    <citation type="submission" date="2023-06" db="EMBL/GenBank/DDBJ databases">
        <title>Aquibacillus rhizosphaerae LR5S19.</title>
        <authorList>
            <person name="Sun J.-Q."/>
        </authorList>
    </citation>
    <scope>NUCLEOTIDE SEQUENCE [LARGE SCALE GENOMIC DNA]</scope>
    <source>
        <strain evidence="1 2">LR5S19</strain>
    </source>
</reference>
<protein>
    <recommendedName>
        <fullName evidence="3">YqaI-like protein</fullName>
    </recommendedName>
</protein>
<evidence type="ECO:0008006" key="3">
    <source>
        <dbReference type="Google" id="ProtNLM"/>
    </source>
</evidence>
<dbReference type="Gene3D" id="3.30.40.30">
    <property type="entry name" value="YqaI domain"/>
    <property type="match status" value="1"/>
</dbReference>
<dbReference type="SUPFAM" id="SSF160713">
    <property type="entry name" value="YqaI-like"/>
    <property type="match status" value="1"/>
</dbReference>
<comment type="caution">
    <text evidence="1">The sequence shown here is derived from an EMBL/GenBank/DDBJ whole genome shotgun (WGS) entry which is preliminary data.</text>
</comment>
<proteinExistence type="predicted"/>
<dbReference type="InterPro" id="IPR018474">
    <property type="entry name" value="Uncharacterised_Yqai"/>
</dbReference>
<accession>A0ABT7LAA2</accession>
<dbReference type="RefSeq" id="WP_285934098.1">
    <property type="nucleotide sequence ID" value="NZ_JASTZU010000063.1"/>
</dbReference>
<dbReference type="Pfam" id="PF09466">
    <property type="entry name" value="Yqai"/>
    <property type="match status" value="1"/>
</dbReference>
<evidence type="ECO:0000313" key="2">
    <source>
        <dbReference type="Proteomes" id="UP001235343"/>
    </source>
</evidence>
<evidence type="ECO:0000313" key="1">
    <source>
        <dbReference type="EMBL" id="MDL4842804.1"/>
    </source>
</evidence>
<sequence length="72" mass="8230">MAVDLEHPSITRINRTGYANMIAQDEHCGIDYFGSEILLGDKFYEFDGETVLDENLEKYLVEVLGFEIKEAI</sequence>